<dbReference type="RefSeq" id="WP_212692331.1">
    <property type="nucleotide sequence ID" value="NZ_CP058561.1"/>
</dbReference>
<feature type="transmembrane region" description="Helical" evidence="7">
    <location>
        <begin position="7"/>
        <end position="26"/>
    </location>
</feature>
<evidence type="ECO:0000256" key="6">
    <source>
        <dbReference type="ARBA" id="ARBA00023014"/>
    </source>
</evidence>
<keyword evidence="4" id="KW-0249">Electron transport</keyword>
<dbReference type="Pfam" id="PF12801">
    <property type="entry name" value="Fer4_5"/>
    <property type="match status" value="2"/>
</dbReference>
<dbReference type="InterPro" id="IPR017900">
    <property type="entry name" value="4Fe4S_Fe_S_CS"/>
</dbReference>
<dbReference type="PANTHER" id="PTHR30176">
    <property type="entry name" value="FERREDOXIN-TYPE PROTEIN NAPH"/>
    <property type="match status" value="1"/>
</dbReference>
<keyword evidence="5" id="KW-0408">Iron</keyword>
<dbReference type="AlphaFoldDB" id="A0A8J8SAY2"/>
<keyword evidence="1" id="KW-0813">Transport</keyword>
<accession>A0A8J8SAY2</accession>
<name>A0A8J8SAY2_9FIRM</name>
<sequence length="384" mass="42825">MKKKIQKYRLSIQILCLVLSITSFLINSEVATLVFLGLTIFSGVFYCGWICPFGFIQEIFGRIGSLLGIKKRKMPMLIHKILVSIRYIILGLVLIIAWDSIFNILAFDPRANFLRLLSLNMITIGAIAVISFFLIVSLFYERPFCNYFCYQGARYGLFSILRPLTIKRNESICVNCKKCDNICPMNIEVSKCGNLRSPQCINCFKCITDCSVEGALSYGKMVMTKNEKKKYIGTLTATVSILILAFIVHSVFIEPKSQETEANKQIETQTVPSNSDESKVITEEDTKNLGDAAGIADGVYTGKGEGYKGTIVVQITVKSEQIIVVEVLEQKDDKKWFNRAYSVIPDKIIESQSTEVDAVSGASFSSKGIIEGVKDALNNAHKNN</sequence>
<dbReference type="GO" id="GO:0005886">
    <property type="term" value="C:plasma membrane"/>
    <property type="evidence" value="ECO:0007669"/>
    <property type="project" value="TreeGrafter"/>
</dbReference>
<dbReference type="PROSITE" id="PS00198">
    <property type="entry name" value="4FE4S_FER_1"/>
    <property type="match status" value="1"/>
</dbReference>
<keyword evidence="2" id="KW-0004">4Fe-4S</keyword>
<organism evidence="9 10">
    <name type="scientific">Vallitalea guaymasensis</name>
    <dbReference type="NCBI Taxonomy" id="1185412"/>
    <lineage>
        <taxon>Bacteria</taxon>
        <taxon>Bacillati</taxon>
        <taxon>Bacillota</taxon>
        <taxon>Clostridia</taxon>
        <taxon>Lachnospirales</taxon>
        <taxon>Vallitaleaceae</taxon>
        <taxon>Vallitalea</taxon>
    </lineage>
</organism>
<dbReference type="SUPFAM" id="SSF54862">
    <property type="entry name" value="4Fe-4S ferredoxins"/>
    <property type="match status" value="1"/>
</dbReference>
<evidence type="ECO:0000256" key="5">
    <source>
        <dbReference type="ARBA" id="ARBA00023004"/>
    </source>
</evidence>
<dbReference type="InterPro" id="IPR007329">
    <property type="entry name" value="FMN-bd"/>
</dbReference>
<keyword evidence="7" id="KW-0472">Membrane</keyword>
<keyword evidence="3" id="KW-0479">Metal-binding</keyword>
<feature type="transmembrane region" description="Helical" evidence="7">
    <location>
        <begin position="77"/>
        <end position="98"/>
    </location>
</feature>
<dbReference type="InterPro" id="IPR017896">
    <property type="entry name" value="4Fe4S_Fe-S-bd"/>
</dbReference>
<dbReference type="SMART" id="SM00900">
    <property type="entry name" value="FMN_bind"/>
    <property type="match status" value="1"/>
</dbReference>
<keyword evidence="7" id="KW-0812">Transmembrane</keyword>
<evidence type="ECO:0000259" key="8">
    <source>
        <dbReference type="PROSITE" id="PS51379"/>
    </source>
</evidence>
<evidence type="ECO:0000313" key="9">
    <source>
        <dbReference type="EMBL" id="QUH28059.1"/>
    </source>
</evidence>
<dbReference type="InterPro" id="IPR051684">
    <property type="entry name" value="Electron_Trans/Redox"/>
</dbReference>
<feature type="transmembrane region" description="Helical" evidence="7">
    <location>
        <begin position="231"/>
        <end position="252"/>
    </location>
</feature>
<dbReference type="EMBL" id="CP058561">
    <property type="protein sequence ID" value="QUH28059.1"/>
    <property type="molecule type" value="Genomic_DNA"/>
</dbReference>
<dbReference type="GO" id="GO:0010181">
    <property type="term" value="F:FMN binding"/>
    <property type="evidence" value="ECO:0007669"/>
    <property type="project" value="InterPro"/>
</dbReference>
<feature type="domain" description="4Fe-4S ferredoxin-type" evidence="8">
    <location>
        <begin position="164"/>
        <end position="193"/>
    </location>
</feature>
<evidence type="ECO:0000256" key="2">
    <source>
        <dbReference type="ARBA" id="ARBA00022485"/>
    </source>
</evidence>
<dbReference type="Gene3D" id="3.90.1010.20">
    <property type="match status" value="1"/>
</dbReference>
<dbReference type="PROSITE" id="PS51379">
    <property type="entry name" value="4FE4S_FER_2"/>
    <property type="match status" value="1"/>
</dbReference>
<dbReference type="Proteomes" id="UP000677305">
    <property type="component" value="Chromosome"/>
</dbReference>
<dbReference type="Pfam" id="PF04205">
    <property type="entry name" value="FMN_bind"/>
    <property type="match status" value="1"/>
</dbReference>
<evidence type="ECO:0000256" key="7">
    <source>
        <dbReference type="SAM" id="Phobius"/>
    </source>
</evidence>
<keyword evidence="7" id="KW-1133">Transmembrane helix</keyword>
<feature type="transmembrane region" description="Helical" evidence="7">
    <location>
        <begin position="32"/>
        <end position="56"/>
    </location>
</feature>
<gene>
    <name evidence="9" type="ORF">HYG85_03670</name>
</gene>
<evidence type="ECO:0000256" key="4">
    <source>
        <dbReference type="ARBA" id="ARBA00022982"/>
    </source>
</evidence>
<feature type="transmembrane region" description="Helical" evidence="7">
    <location>
        <begin position="118"/>
        <end position="140"/>
    </location>
</feature>
<dbReference type="GO" id="GO:0051539">
    <property type="term" value="F:4 iron, 4 sulfur cluster binding"/>
    <property type="evidence" value="ECO:0007669"/>
    <property type="project" value="UniProtKB-KW"/>
</dbReference>
<evidence type="ECO:0000256" key="3">
    <source>
        <dbReference type="ARBA" id="ARBA00022723"/>
    </source>
</evidence>
<proteinExistence type="predicted"/>
<evidence type="ECO:0000313" key="10">
    <source>
        <dbReference type="Proteomes" id="UP000677305"/>
    </source>
</evidence>
<reference evidence="9 10" key="1">
    <citation type="submission" date="2020-07" db="EMBL/GenBank/DDBJ databases">
        <title>Vallitalea guaymasensis genome.</title>
        <authorList>
            <person name="Postec A."/>
        </authorList>
    </citation>
    <scope>NUCLEOTIDE SEQUENCE [LARGE SCALE GENOMIC DNA]</scope>
    <source>
        <strain evidence="9 10">Ra1766G1</strain>
    </source>
</reference>
<dbReference type="GO" id="GO:0046872">
    <property type="term" value="F:metal ion binding"/>
    <property type="evidence" value="ECO:0007669"/>
    <property type="project" value="UniProtKB-KW"/>
</dbReference>
<protein>
    <submittedName>
        <fullName evidence="9">4Fe-4S binding protein</fullName>
    </submittedName>
</protein>
<evidence type="ECO:0000256" key="1">
    <source>
        <dbReference type="ARBA" id="ARBA00022448"/>
    </source>
</evidence>
<dbReference type="PANTHER" id="PTHR30176:SF3">
    <property type="entry name" value="FERREDOXIN-TYPE PROTEIN NAPH"/>
    <property type="match status" value="1"/>
</dbReference>
<keyword evidence="10" id="KW-1185">Reference proteome</keyword>
<dbReference type="KEGG" id="vgu:HYG85_03670"/>
<keyword evidence="6" id="KW-0411">Iron-sulfur</keyword>